<dbReference type="InParanoid" id="A0A163K3Y3"/>
<proteinExistence type="predicted"/>
<sequence length="166" mass="18198">MISQFSAFDWIKGDYHSSWGLPSPLSYIAQLSTVDDLPSNSTSGSSTADLSPVPSSSVQDDEPEAEDRVQVETKPTDEDDFVAKVFDAPSQHIQDLTNKNVMKHNKDRILLTAVANGGMAEYTLNWIASLKRTKLDDKYLVFAMEDQLEGKSGASSRGNSSSKSVY</sequence>
<accession>A0A163K3Y3</accession>
<dbReference type="OrthoDB" id="2189463at2759"/>
<dbReference type="STRING" id="4829.A0A163K3Y3"/>
<dbReference type="EMBL" id="LT554888">
    <property type="protein sequence ID" value="SAM08136.1"/>
    <property type="molecule type" value="Genomic_DNA"/>
</dbReference>
<evidence type="ECO:0000256" key="1">
    <source>
        <dbReference type="SAM" id="MobiDB-lite"/>
    </source>
</evidence>
<feature type="compositionally biased region" description="Basic and acidic residues" evidence="1">
    <location>
        <begin position="66"/>
        <end position="76"/>
    </location>
</feature>
<dbReference type="Proteomes" id="UP000078561">
    <property type="component" value="Unassembled WGS sequence"/>
</dbReference>
<feature type="compositionally biased region" description="Polar residues" evidence="1">
    <location>
        <begin position="35"/>
        <end position="58"/>
    </location>
</feature>
<evidence type="ECO:0000313" key="3">
    <source>
        <dbReference type="Proteomes" id="UP000078561"/>
    </source>
</evidence>
<reference evidence="2" key="1">
    <citation type="submission" date="2016-04" db="EMBL/GenBank/DDBJ databases">
        <authorList>
            <person name="Evans L.H."/>
            <person name="Alamgir A."/>
            <person name="Owens N."/>
            <person name="Weber N.D."/>
            <person name="Virtaneva K."/>
            <person name="Barbian K."/>
            <person name="Babar A."/>
            <person name="Rosenke K."/>
        </authorList>
    </citation>
    <scope>NUCLEOTIDE SEQUENCE [LARGE SCALE GENOMIC DNA]</scope>
    <source>
        <strain evidence="2">CBS 101.48</strain>
    </source>
</reference>
<dbReference type="AlphaFoldDB" id="A0A163K3Y3"/>
<evidence type="ECO:0000313" key="2">
    <source>
        <dbReference type="EMBL" id="SAM08136.1"/>
    </source>
</evidence>
<protein>
    <submittedName>
        <fullName evidence="2">Uncharacterized protein</fullName>
    </submittedName>
</protein>
<feature type="region of interest" description="Disordered" evidence="1">
    <location>
        <begin position="35"/>
        <end position="76"/>
    </location>
</feature>
<gene>
    <name evidence="2" type="primary">ABSGL_13798.1 scaffold 14339</name>
</gene>
<organism evidence="2">
    <name type="scientific">Absidia glauca</name>
    <name type="common">Pin mould</name>
    <dbReference type="NCBI Taxonomy" id="4829"/>
    <lineage>
        <taxon>Eukaryota</taxon>
        <taxon>Fungi</taxon>
        <taxon>Fungi incertae sedis</taxon>
        <taxon>Mucoromycota</taxon>
        <taxon>Mucoromycotina</taxon>
        <taxon>Mucoromycetes</taxon>
        <taxon>Mucorales</taxon>
        <taxon>Cunninghamellaceae</taxon>
        <taxon>Absidia</taxon>
    </lineage>
</organism>
<name>A0A163K3Y3_ABSGL</name>
<keyword evidence="3" id="KW-1185">Reference proteome</keyword>